<feature type="transmembrane region" description="Helical" evidence="6">
    <location>
        <begin position="189"/>
        <end position="211"/>
    </location>
</feature>
<evidence type="ECO:0000259" key="7">
    <source>
        <dbReference type="SMART" id="SM00065"/>
    </source>
</evidence>
<keyword evidence="9" id="KW-1185">Reference proteome</keyword>
<evidence type="ECO:0000313" key="9">
    <source>
        <dbReference type="Proteomes" id="UP000291116"/>
    </source>
</evidence>
<dbReference type="OrthoDB" id="430821at2759"/>
<dbReference type="EMBL" id="CAACVS010000297">
    <property type="protein sequence ID" value="VEU40681.1"/>
    <property type="molecule type" value="Genomic_DNA"/>
</dbReference>
<evidence type="ECO:0000256" key="5">
    <source>
        <dbReference type="SAM" id="MobiDB-lite"/>
    </source>
</evidence>
<evidence type="ECO:0000256" key="6">
    <source>
        <dbReference type="SAM" id="Phobius"/>
    </source>
</evidence>
<keyword evidence="4 6" id="KW-0472">Membrane</keyword>
<protein>
    <recommendedName>
        <fullName evidence="7">GAF domain-containing protein</fullName>
    </recommendedName>
</protein>
<proteinExistence type="predicted"/>
<dbReference type="Pfam" id="PF10507">
    <property type="entry name" value="TMEM65"/>
    <property type="match status" value="1"/>
</dbReference>
<dbReference type="SMART" id="SM00065">
    <property type="entry name" value="GAF"/>
    <property type="match status" value="1"/>
</dbReference>
<dbReference type="InterPro" id="IPR003018">
    <property type="entry name" value="GAF"/>
</dbReference>
<dbReference type="InterPro" id="IPR019537">
    <property type="entry name" value="TMEM65"/>
</dbReference>
<reference evidence="8 9" key="1">
    <citation type="submission" date="2019-01" db="EMBL/GenBank/DDBJ databases">
        <authorList>
            <person name="Ferrante I. M."/>
        </authorList>
    </citation>
    <scope>NUCLEOTIDE SEQUENCE [LARGE SCALE GENOMIC DNA]</scope>
    <source>
        <strain evidence="8 9">B856</strain>
    </source>
</reference>
<dbReference type="InterPro" id="IPR029016">
    <property type="entry name" value="GAF-like_dom_sf"/>
</dbReference>
<name>A0A448ZFC4_9STRA</name>
<dbReference type="Pfam" id="PF01590">
    <property type="entry name" value="GAF"/>
    <property type="match status" value="1"/>
</dbReference>
<evidence type="ECO:0000256" key="4">
    <source>
        <dbReference type="ARBA" id="ARBA00023136"/>
    </source>
</evidence>
<feature type="region of interest" description="Disordered" evidence="5">
    <location>
        <begin position="66"/>
        <end position="89"/>
    </location>
</feature>
<dbReference type="AlphaFoldDB" id="A0A448ZFC4"/>
<dbReference type="Proteomes" id="UP000291116">
    <property type="component" value="Unassembled WGS sequence"/>
</dbReference>
<feature type="compositionally biased region" description="Low complexity" evidence="5">
    <location>
        <begin position="73"/>
        <end position="88"/>
    </location>
</feature>
<evidence type="ECO:0000256" key="3">
    <source>
        <dbReference type="ARBA" id="ARBA00022989"/>
    </source>
</evidence>
<feature type="domain" description="GAF" evidence="7">
    <location>
        <begin position="224"/>
        <end position="387"/>
    </location>
</feature>
<sequence length="387" mass="40994">MFALRSSSRGILGSRFQVSTTWRRLPNHVPQQRSSSNCYRMGITSAFKGLRRSRYAIANSPGILTPSRHASKSMRAASSGSSSASSTSVVPLPTREQLSILAIRSAIPMVGFGIMDNVVMITAGGAIDSTIGVSLGISTMAAAGLGQCCSDVAGITSGGIVDAAVSRLNLRHHGLSPQQLDTRVARVCGTIGACVGVVTGCLLGMTVLFCMDTDKADRARRAKELKSIFESVMNDGHKLVGAERATLFLIDEDSNELWSQVATGMEGENIIKVPSTKGCVGTSVTNNIVCNVPDAYASEDFNKEIDVSTGYRTVSILVVPIRSESGKVLGAIQMINKKQQPQEGFDGDIADNSNDATIIPFSENDEKVVSVLASHVASFIRVVESSE</sequence>
<comment type="subcellular location">
    <subcellularLocation>
        <location evidence="1">Membrane</location>
        <topology evidence="1">Multi-pass membrane protein</topology>
    </subcellularLocation>
</comment>
<dbReference type="Gene3D" id="3.30.450.40">
    <property type="match status" value="1"/>
</dbReference>
<dbReference type="GO" id="GO:0016020">
    <property type="term" value="C:membrane"/>
    <property type="evidence" value="ECO:0007669"/>
    <property type="project" value="UniProtKB-SubCell"/>
</dbReference>
<dbReference type="GO" id="GO:0005739">
    <property type="term" value="C:mitochondrion"/>
    <property type="evidence" value="ECO:0007669"/>
    <property type="project" value="TreeGrafter"/>
</dbReference>
<dbReference type="PANTHER" id="PTHR21706:SF15">
    <property type="entry name" value="TRANSMEMBRANE PROTEIN 65"/>
    <property type="match status" value="1"/>
</dbReference>
<keyword evidence="2 6" id="KW-0812">Transmembrane</keyword>
<organism evidence="8 9">
    <name type="scientific">Pseudo-nitzschia multistriata</name>
    <dbReference type="NCBI Taxonomy" id="183589"/>
    <lineage>
        <taxon>Eukaryota</taxon>
        <taxon>Sar</taxon>
        <taxon>Stramenopiles</taxon>
        <taxon>Ochrophyta</taxon>
        <taxon>Bacillariophyta</taxon>
        <taxon>Bacillariophyceae</taxon>
        <taxon>Bacillariophycidae</taxon>
        <taxon>Bacillariales</taxon>
        <taxon>Bacillariaceae</taxon>
        <taxon>Pseudo-nitzschia</taxon>
    </lineage>
</organism>
<evidence type="ECO:0000313" key="8">
    <source>
        <dbReference type="EMBL" id="VEU40681.1"/>
    </source>
</evidence>
<evidence type="ECO:0000256" key="2">
    <source>
        <dbReference type="ARBA" id="ARBA00022692"/>
    </source>
</evidence>
<gene>
    <name evidence="8" type="ORF">PSNMU_V1.4_AUG-EV-PASAV3_0075740</name>
</gene>
<dbReference type="SUPFAM" id="SSF55781">
    <property type="entry name" value="GAF domain-like"/>
    <property type="match status" value="1"/>
</dbReference>
<keyword evidence="3 6" id="KW-1133">Transmembrane helix</keyword>
<accession>A0A448ZFC4</accession>
<evidence type="ECO:0000256" key="1">
    <source>
        <dbReference type="ARBA" id="ARBA00004141"/>
    </source>
</evidence>
<dbReference type="PANTHER" id="PTHR21706">
    <property type="entry name" value="TRANSMEMBRANE PROTEIN 65"/>
    <property type="match status" value="1"/>
</dbReference>